<reference evidence="2" key="1">
    <citation type="submission" date="2020-06" db="EMBL/GenBank/DDBJ databases">
        <title>Draft genomic sequecing of Geomonas sp. Red736.</title>
        <authorList>
            <person name="Itoh H."/>
            <person name="Xu Z.X."/>
            <person name="Ushijima N."/>
            <person name="Masuda Y."/>
            <person name="Shiratori Y."/>
            <person name="Senoo K."/>
        </authorList>
    </citation>
    <scope>NUCLEOTIDE SEQUENCE [LARGE SCALE GENOMIC DNA]</scope>
    <source>
        <strain evidence="2">Red736</strain>
    </source>
</reference>
<name>A0A6V8MUV4_9BACT</name>
<comment type="caution">
    <text evidence="1">The sequence shown here is derived from an EMBL/GenBank/DDBJ whole genome shotgun (WGS) entry which is preliminary data.</text>
</comment>
<organism evidence="1 2">
    <name type="scientific">Geomonas paludis</name>
    <dbReference type="NCBI Taxonomy" id="2740185"/>
    <lineage>
        <taxon>Bacteria</taxon>
        <taxon>Pseudomonadati</taxon>
        <taxon>Thermodesulfobacteriota</taxon>
        <taxon>Desulfuromonadia</taxon>
        <taxon>Geobacterales</taxon>
        <taxon>Geobacteraceae</taxon>
        <taxon>Geomonas</taxon>
    </lineage>
</organism>
<protein>
    <submittedName>
        <fullName evidence="1">Uncharacterized protein</fullName>
    </submittedName>
</protein>
<accession>A0A6V8MUV4</accession>
<dbReference type="EMBL" id="BLXY01000002">
    <property type="protein sequence ID" value="GFO63497.1"/>
    <property type="molecule type" value="Genomic_DNA"/>
</dbReference>
<dbReference type="Proteomes" id="UP000568888">
    <property type="component" value="Unassembled WGS sequence"/>
</dbReference>
<sequence length="78" mass="8426">MTARGAGAVAAEYSLPVAEYSATTLQLFHTLALRERVAAGRVREVQRSGIIAYCSALTPALSRRERGMGILAEEFADR</sequence>
<dbReference type="AlphaFoldDB" id="A0A6V8MUV4"/>
<evidence type="ECO:0000313" key="2">
    <source>
        <dbReference type="Proteomes" id="UP000568888"/>
    </source>
</evidence>
<proteinExistence type="predicted"/>
<evidence type="ECO:0000313" key="1">
    <source>
        <dbReference type="EMBL" id="GFO63497.1"/>
    </source>
</evidence>
<gene>
    <name evidence="1" type="ORF">GMPD_14160</name>
</gene>